<evidence type="ECO:0000313" key="2">
    <source>
        <dbReference type="EMBL" id="ROW07227.1"/>
    </source>
</evidence>
<feature type="region of interest" description="Disordered" evidence="1">
    <location>
        <begin position="67"/>
        <end position="156"/>
    </location>
</feature>
<name>A0A423WUH7_9PEZI</name>
<gene>
    <name evidence="2" type="ORF">VMCG_03772</name>
</gene>
<organism evidence="2 3">
    <name type="scientific">Cytospora schulzeri</name>
    <dbReference type="NCBI Taxonomy" id="448051"/>
    <lineage>
        <taxon>Eukaryota</taxon>
        <taxon>Fungi</taxon>
        <taxon>Dikarya</taxon>
        <taxon>Ascomycota</taxon>
        <taxon>Pezizomycotina</taxon>
        <taxon>Sordariomycetes</taxon>
        <taxon>Sordariomycetidae</taxon>
        <taxon>Diaporthales</taxon>
        <taxon>Cytosporaceae</taxon>
        <taxon>Cytospora</taxon>
    </lineage>
</organism>
<reference evidence="2 3" key="1">
    <citation type="submission" date="2015-09" db="EMBL/GenBank/DDBJ databases">
        <title>Host preference determinants of Valsa canker pathogens revealed by comparative genomics.</title>
        <authorList>
            <person name="Yin Z."/>
            <person name="Huang L."/>
        </authorList>
    </citation>
    <scope>NUCLEOTIDE SEQUENCE [LARGE SCALE GENOMIC DNA]</scope>
    <source>
        <strain evidence="2 3">03-1</strain>
    </source>
</reference>
<feature type="compositionally biased region" description="Acidic residues" evidence="1">
    <location>
        <begin position="146"/>
        <end position="156"/>
    </location>
</feature>
<feature type="compositionally biased region" description="Low complexity" evidence="1">
    <location>
        <begin position="67"/>
        <end position="87"/>
    </location>
</feature>
<dbReference type="OrthoDB" id="5403747at2759"/>
<dbReference type="Proteomes" id="UP000283895">
    <property type="component" value="Unassembled WGS sequence"/>
</dbReference>
<feature type="compositionally biased region" description="Basic residues" evidence="1">
    <location>
        <begin position="124"/>
        <end position="134"/>
    </location>
</feature>
<protein>
    <submittedName>
        <fullName evidence="2">Uncharacterized protein</fullName>
    </submittedName>
</protein>
<dbReference type="EMBL" id="LKEA01000008">
    <property type="protein sequence ID" value="ROW07227.1"/>
    <property type="molecule type" value="Genomic_DNA"/>
</dbReference>
<evidence type="ECO:0000313" key="3">
    <source>
        <dbReference type="Proteomes" id="UP000283895"/>
    </source>
</evidence>
<comment type="caution">
    <text evidence="2">The sequence shown here is derived from an EMBL/GenBank/DDBJ whole genome shotgun (WGS) entry which is preliminary data.</text>
</comment>
<sequence>MPPKAQPNPAPCGLTPRETEIAVLAWKAIEADGKINNTTLAALANIGKPESAGRMWRSIKAKIETGTAAPAGASTQATAAPVPKKAAAGGGKKRGRKEVSSDESVDNDANGSEDVKGQGGKGAKPVKKVAKRTKVAKEEDPANSEGVDDDSDVGEV</sequence>
<accession>A0A423WUH7</accession>
<dbReference type="STRING" id="356882.A0A423WUH7"/>
<dbReference type="AlphaFoldDB" id="A0A423WUH7"/>
<evidence type="ECO:0000256" key="1">
    <source>
        <dbReference type="SAM" id="MobiDB-lite"/>
    </source>
</evidence>
<proteinExistence type="predicted"/>
<keyword evidence="3" id="KW-1185">Reference proteome</keyword>